<gene>
    <name evidence="1" type="ORF">HPB47_002148</name>
</gene>
<keyword evidence="2" id="KW-1185">Reference proteome</keyword>
<dbReference type="EMBL" id="JABSTQ010010286">
    <property type="protein sequence ID" value="KAG0422004.1"/>
    <property type="molecule type" value="Genomic_DNA"/>
</dbReference>
<sequence length="308" mass="34188">MDGGASASPLASQPASCRRFAITDDIVLLHEVVALNPLRNATQWTAVTDNLNAATGRSFTVRSVRERCDLLLGHLRREDRSNLRKSGTEEQYTVKEQLLQEISDLACEFGYLPKVLPRSSSGVASSTAGTAAGQVSIQREWIPKLSTVCIDMSQRIGLLAFYKEVMKIPRSVTPTTKLEDDSEDGLDVSSEEEWEGPEDAGEAGEPGDALGSSDSDSSQHDSENPLPTTSKVTAKKKTTVWLLEKDNAHAEDKVQKHWRYLWDKLVCLLRDMQKTKTSSACADDVEDPMAWAHFKKMCFVRDSLKQRR</sequence>
<name>A0AC60PMZ7_IXOPE</name>
<proteinExistence type="predicted"/>
<protein>
    <submittedName>
        <fullName evidence="1">Uncharacterized protein</fullName>
    </submittedName>
</protein>
<organism evidence="1 2">
    <name type="scientific">Ixodes persulcatus</name>
    <name type="common">Taiga tick</name>
    <dbReference type="NCBI Taxonomy" id="34615"/>
    <lineage>
        <taxon>Eukaryota</taxon>
        <taxon>Metazoa</taxon>
        <taxon>Ecdysozoa</taxon>
        <taxon>Arthropoda</taxon>
        <taxon>Chelicerata</taxon>
        <taxon>Arachnida</taxon>
        <taxon>Acari</taxon>
        <taxon>Parasitiformes</taxon>
        <taxon>Ixodida</taxon>
        <taxon>Ixodoidea</taxon>
        <taxon>Ixodidae</taxon>
        <taxon>Ixodinae</taxon>
        <taxon>Ixodes</taxon>
    </lineage>
</organism>
<comment type="caution">
    <text evidence="1">The sequence shown here is derived from an EMBL/GenBank/DDBJ whole genome shotgun (WGS) entry which is preliminary data.</text>
</comment>
<dbReference type="Proteomes" id="UP000805193">
    <property type="component" value="Unassembled WGS sequence"/>
</dbReference>
<evidence type="ECO:0000313" key="1">
    <source>
        <dbReference type="EMBL" id="KAG0422004.1"/>
    </source>
</evidence>
<accession>A0AC60PMZ7</accession>
<reference evidence="1 2" key="1">
    <citation type="journal article" date="2020" name="Cell">
        <title>Large-Scale Comparative Analyses of Tick Genomes Elucidate Their Genetic Diversity and Vector Capacities.</title>
        <authorList>
            <consortium name="Tick Genome and Microbiome Consortium (TIGMIC)"/>
            <person name="Jia N."/>
            <person name="Wang J."/>
            <person name="Shi W."/>
            <person name="Du L."/>
            <person name="Sun Y."/>
            <person name="Zhan W."/>
            <person name="Jiang J.F."/>
            <person name="Wang Q."/>
            <person name="Zhang B."/>
            <person name="Ji P."/>
            <person name="Bell-Sakyi L."/>
            <person name="Cui X.M."/>
            <person name="Yuan T.T."/>
            <person name="Jiang B.G."/>
            <person name="Yang W.F."/>
            <person name="Lam T.T."/>
            <person name="Chang Q.C."/>
            <person name="Ding S.J."/>
            <person name="Wang X.J."/>
            <person name="Zhu J.G."/>
            <person name="Ruan X.D."/>
            <person name="Zhao L."/>
            <person name="Wei J.T."/>
            <person name="Ye R.Z."/>
            <person name="Que T.C."/>
            <person name="Du C.H."/>
            <person name="Zhou Y.H."/>
            <person name="Cheng J.X."/>
            <person name="Dai P.F."/>
            <person name="Guo W.B."/>
            <person name="Han X.H."/>
            <person name="Huang E.J."/>
            <person name="Li L.F."/>
            <person name="Wei W."/>
            <person name="Gao Y.C."/>
            <person name="Liu J.Z."/>
            <person name="Shao H.Z."/>
            <person name="Wang X."/>
            <person name="Wang C.C."/>
            <person name="Yang T.C."/>
            <person name="Huo Q.B."/>
            <person name="Li W."/>
            <person name="Chen H.Y."/>
            <person name="Chen S.E."/>
            <person name="Zhou L.G."/>
            <person name="Ni X.B."/>
            <person name="Tian J.H."/>
            <person name="Sheng Y."/>
            <person name="Liu T."/>
            <person name="Pan Y.S."/>
            <person name="Xia L.Y."/>
            <person name="Li J."/>
            <person name="Zhao F."/>
            <person name="Cao W.C."/>
        </authorList>
    </citation>
    <scope>NUCLEOTIDE SEQUENCE [LARGE SCALE GENOMIC DNA]</scope>
    <source>
        <strain evidence="1">Iper-2018</strain>
    </source>
</reference>
<evidence type="ECO:0000313" key="2">
    <source>
        <dbReference type="Proteomes" id="UP000805193"/>
    </source>
</evidence>